<dbReference type="Gene3D" id="3.40.50.360">
    <property type="match status" value="1"/>
</dbReference>
<dbReference type="InterPro" id="IPR005025">
    <property type="entry name" value="FMN_Rdtase-like_dom"/>
</dbReference>
<comment type="caution">
    <text evidence="5">The sequence shown here is derived from an EMBL/GenBank/DDBJ whole genome shotgun (WGS) entry which is preliminary data.</text>
</comment>
<evidence type="ECO:0000256" key="2">
    <source>
        <dbReference type="ARBA" id="ARBA00022643"/>
    </source>
</evidence>
<dbReference type="EMBL" id="QSII01000048">
    <property type="protein sequence ID" value="RHC78300.1"/>
    <property type="molecule type" value="Genomic_DNA"/>
</dbReference>
<accession>A0A3R6B2I5</accession>
<keyword evidence="3" id="KW-0732">Signal</keyword>
<organism evidence="5 6">
    <name type="scientific">Parabacteroides merdae</name>
    <dbReference type="NCBI Taxonomy" id="46503"/>
    <lineage>
        <taxon>Bacteria</taxon>
        <taxon>Pseudomonadati</taxon>
        <taxon>Bacteroidota</taxon>
        <taxon>Bacteroidia</taxon>
        <taxon>Bacteroidales</taxon>
        <taxon>Tannerellaceae</taxon>
        <taxon>Parabacteroides</taxon>
    </lineage>
</organism>
<evidence type="ECO:0000313" key="5">
    <source>
        <dbReference type="EMBL" id="RHC78300.1"/>
    </source>
</evidence>
<keyword evidence="2" id="KW-0288">FMN</keyword>
<evidence type="ECO:0000256" key="3">
    <source>
        <dbReference type="SAM" id="SignalP"/>
    </source>
</evidence>
<feature type="signal peptide" evidence="3">
    <location>
        <begin position="1"/>
        <end position="21"/>
    </location>
</feature>
<proteinExistence type="predicted"/>
<reference evidence="5 6" key="1">
    <citation type="submission" date="2018-08" db="EMBL/GenBank/DDBJ databases">
        <title>A genome reference for cultivated species of the human gut microbiota.</title>
        <authorList>
            <person name="Zou Y."/>
            <person name="Xue W."/>
            <person name="Luo G."/>
        </authorList>
    </citation>
    <scope>NUCLEOTIDE SEQUENCE [LARGE SCALE GENOMIC DNA]</scope>
    <source>
        <strain evidence="5 6">AM34-17</strain>
    </source>
</reference>
<dbReference type="InterPro" id="IPR051796">
    <property type="entry name" value="ISF_SsuE-like"/>
</dbReference>
<dbReference type="PANTHER" id="PTHR43278">
    <property type="entry name" value="NAD(P)H-DEPENDENT FMN-CONTAINING OXIDOREDUCTASE YWQN-RELATED"/>
    <property type="match status" value="1"/>
</dbReference>
<dbReference type="Pfam" id="PF03358">
    <property type="entry name" value="FMN_red"/>
    <property type="match status" value="1"/>
</dbReference>
<name>A0A3R6B2I5_9BACT</name>
<evidence type="ECO:0000259" key="4">
    <source>
        <dbReference type="Pfam" id="PF03358"/>
    </source>
</evidence>
<dbReference type="SUPFAM" id="SSF52218">
    <property type="entry name" value="Flavoproteins"/>
    <property type="match status" value="1"/>
</dbReference>
<dbReference type="AlphaFoldDB" id="A0A3R6B2I5"/>
<gene>
    <name evidence="5" type="ORF">DW828_19710</name>
</gene>
<evidence type="ECO:0000256" key="1">
    <source>
        <dbReference type="ARBA" id="ARBA00022630"/>
    </source>
</evidence>
<dbReference type="Proteomes" id="UP000286260">
    <property type="component" value="Unassembled WGS sequence"/>
</dbReference>
<sequence length="211" mass="23089">MKTVGAAAGATLLSGVGIAKAAELLNDKTDKKMKIVVLTGSPRRNGNTNHLAGQFIKGAEEAGHEVYHFDCAQHKVSSCIACNRCGMNGQCIFNDDFGQLRPHLVTADMVVFATPMYYFGFSSQLKAVIDRFYALNEQVKGSEKRSALLMAYADTAAEEAEPMLSHYHTLLRYLGWKDCGTVVAEGMWPTGAVNDTEYSRQAYELGRKCFG</sequence>
<keyword evidence="1" id="KW-0285">Flavoprotein</keyword>
<dbReference type="InterPro" id="IPR029039">
    <property type="entry name" value="Flavoprotein-like_sf"/>
</dbReference>
<protein>
    <submittedName>
        <fullName evidence="5">Flavodoxin family protein</fullName>
    </submittedName>
</protein>
<evidence type="ECO:0000313" key="6">
    <source>
        <dbReference type="Proteomes" id="UP000286260"/>
    </source>
</evidence>
<feature type="domain" description="NADPH-dependent FMN reductase-like" evidence="4">
    <location>
        <begin position="33"/>
        <end position="164"/>
    </location>
</feature>
<dbReference type="PANTHER" id="PTHR43278:SF2">
    <property type="entry name" value="IRON-SULFUR FLAVOPROTEIN"/>
    <property type="match status" value="1"/>
</dbReference>
<dbReference type="GO" id="GO:0016491">
    <property type="term" value="F:oxidoreductase activity"/>
    <property type="evidence" value="ECO:0007669"/>
    <property type="project" value="InterPro"/>
</dbReference>
<feature type="chain" id="PRO_5018615862" evidence="3">
    <location>
        <begin position="22"/>
        <end position="211"/>
    </location>
</feature>